<dbReference type="Proteomes" id="UP000197208">
    <property type="component" value="Unassembled WGS sequence"/>
</dbReference>
<dbReference type="SUPFAM" id="SSF50341">
    <property type="entry name" value="CheW-like"/>
    <property type="match status" value="1"/>
</dbReference>
<evidence type="ECO:0000259" key="1">
    <source>
        <dbReference type="PROSITE" id="PS50851"/>
    </source>
</evidence>
<evidence type="ECO:0000313" key="3">
    <source>
        <dbReference type="Proteomes" id="UP000197208"/>
    </source>
</evidence>
<reference evidence="2 3" key="1">
    <citation type="submission" date="2017-05" db="EMBL/GenBank/DDBJ databases">
        <title>De novo genome assembly of Deniococcus indicus strain DR1.</title>
        <authorList>
            <person name="Chauhan D."/>
            <person name="Yennamalli R.M."/>
            <person name="Priyadarshini R."/>
        </authorList>
    </citation>
    <scope>NUCLEOTIDE SEQUENCE [LARGE SCALE GENOMIC DNA]</scope>
    <source>
        <strain evidence="2 3">DR1</strain>
    </source>
</reference>
<keyword evidence="3" id="KW-1185">Reference proteome</keyword>
<dbReference type="PROSITE" id="PS50851">
    <property type="entry name" value="CHEW"/>
    <property type="match status" value="1"/>
</dbReference>
<dbReference type="RefSeq" id="WP_088249397.1">
    <property type="nucleotide sequence ID" value="NZ_NHMK01000022.1"/>
</dbReference>
<dbReference type="EMBL" id="NHMK01000022">
    <property type="protein sequence ID" value="OWL94765.1"/>
    <property type="molecule type" value="Genomic_DNA"/>
</dbReference>
<gene>
    <name evidence="2" type="ORF">CBQ26_14710</name>
</gene>
<dbReference type="InterPro" id="IPR036061">
    <property type="entry name" value="CheW-like_dom_sf"/>
</dbReference>
<dbReference type="SMART" id="SM00260">
    <property type="entry name" value="CheW"/>
    <property type="match status" value="1"/>
</dbReference>
<dbReference type="Pfam" id="PF01584">
    <property type="entry name" value="CheW"/>
    <property type="match status" value="1"/>
</dbReference>
<proteinExistence type="predicted"/>
<accession>A0A246BHR7</accession>
<dbReference type="OrthoDB" id="7390823at2"/>
<organism evidence="2 3">
    <name type="scientific">Deinococcus indicus</name>
    <dbReference type="NCBI Taxonomy" id="223556"/>
    <lineage>
        <taxon>Bacteria</taxon>
        <taxon>Thermotogati</taxon>
        <taxon>Deinococcota</taxon>
        <taxon>Deinococci</taxon>
        <taxon>Deinococcales</taxon>
        <taxon>Deinococcaceae</taxon>
        <taxon>Deinococcus</taxon>
    </lineage>
</organism>
<dbReference type="Gene3D" id="2.40.50.180">
    <property type="entry name" value="CheA-289, Domain 4"/>
    <property type="match status" value="1"/>
</dbReference>
<dbReference type="GO" id="GO:0007165">
    <property type="term" value="P:signal transduction"/>
    <property type="evidence" value="ECO:0007669"/>
    <property type="project" value="InterPro"/>
</dbReference>
<comment type="caution">
    <text evidence="2">The sequence shown here is derived from an EMBL/GenBank/DDBJ whole genome shotgun (WGS) entry which is preliminary data.</text>
</comment>
<dbReference type="GO" id="GO:0006935">
    <property type="term" value="P:chemotaxis"/>
    <property type="evidence" value="ECO:0007669"/>
    <property type="project" value="InterPro"/>
</dbReference>
<dbReference type="AlphaFoldDB" id="A0A246BHR7"/>
<feature type="domain" description="CheW-like" evidence="1">
    <location>
        <begin position="21"/>
        <end position="157"/>
    </location>
</feature>
<evidence type="ECO:0000313" key="2">
    <source>
        <dbReference type="EMBL" id="OWL94765.1"/>
    </source>
</evidence>
<protein>
    <recommendedName>
        <fullName evidence="1">CheW-like domain-containing protein</fullName>
    </recommendedName>
</protein>
<name>A0A246BHR7_9DEIO</name>
<dbReference type="Gene3D" id="2.30.30.40">
    <property type="entry name" value="SH3 Domains"/>
    <property type="match status" value="1"/>
</dbReference>
<dbReference type="InterPro" id="IPR002545">
    <property type="entry name" value="CheW-lke_dom"/>
</dbReference>
<sequence>MTRLERRAARLAAPLDAQRPPVNALLLQVAGEAYAAPLAQLLEILPANLTALPRTAPHVAGLQVVRGELLGVLRADVLLTGRPHPPGRPGRVLVTAAGASTCGLLVDDATDLVWVDDELQPAPFHSPGVSGLTAAGLAVLDLHRLLLALPAPWRPAP</sequence>